<dbReference type="Gene3D" id="1.10.3210.10">
    <property type="entry name" value="Hypothetical protein af1432"/>
    <property type="match status" value="1"/>
</dbReference>
<dbReference type="PANTHER" id="PTHR36442">
    <property type="entry name" value="CYCLIC-DI-AMP PHOSPHODIESTERASE PGPH"/>
    <property type="match status" value="1"/>
</dbReference>
<dbReference type="NCBIfam" id="TIGR00277">
    <property type="entry name" value="HDIG"/>
    <property type="match status" value="1"/>
</dbReference>
<name>A0A0Q4B1V4_9BACT</name>
<feature type="transmembrane region" description="Helical" evidence="1">
    <location>
        <begin position="286"/>
        <end position="305"/>
    </location>
</feature>
<feature type="transmembrane region" description="Helical" evidence="1">
    <location>
        <begin position="379"/>
        <end position="399"/>
    </location>
</feature>
<feature type="transmembrane region" description="Helical" evidence="1">
    <location>
        <begin position="338"/>
        <end position="367"/>
    </location>
</feature>
<feature type="transmembrane region" description="Helical" evidence="1">
    <location>
        <begin position="314"/>
        <end position="332"/>
    </location>
</feature>
<comment type="caution">
    <text evidence="3">The sequence shown here is derived from an EMBL/GenBank/DDBJ whole genome shotgun (WGS) entry which is preliminary data.</text>
</comment>
<dbReference type="InterPro" id="IPR011624">
    <property type="entry name" value="Metal-dep_PHydrolase_7TM_extra"/>
</dbReference>
<dbReference type="PROSITE" id="PS51831">
    <property type="entry name" value="HD"/>
    <property type="match status" value="1"/>
</dbReference>
<proteinExistence type="predicted"/>
<accession>A0A0Q4B1V4</accession>
<dbReference type="Proteomes" id="UP000054172">
    <property type="component" value="Unassembled WGS sequence"/>
</dbReference>
<organism evidence="3 4">
    <name type="scientific">Candidatus [Bacteroides] periocalifornicus</name>
    <dbReference type="NCBI Taxonomy" id="1702214"/>
    <lineage>
        <taxon>Bacteria</taxon>
        <taxon>Pseudomonadati</taxon>
        <taxon>Bacteroidota</taxon>
    </lineage>
</organism>
<gene>
    <name evidence="3" type="ORF">AL399_02505</name>
</gene>
<keyword evidence="4" id="KW-1185">Reference proteome</keyword>
<protein>
    <recommendedName>
        <fullName evidence="2">HD domain-containing protein</fullName>
    </recommendedName>
</protein>
<keyword evidence="1" id="KW-0812">Transmembrane</keyword>
<evidence type="ECO:0000256" key="1">
    <source>
        <dbReference type="SAM" id="Phobius"/>
    </source>
</evidence>
<sequence length="711" mass="80152">MRILGWFGRLRVRVALIFGVSAVLLYLLIPRNARFYYDYQKGKVWTYSTLIAPYDYPLYKPAEEYAKELDAVRKRAVPIFQLDTSVAANTETALVRVLDAHLLARYDSLLLQGRGGHAIGPRSLPEAELQRLHELLSYIYGVGVVENPQVLQVANGVSFSVLRDGIAYPTALDEVFTPVVAAGRIVAELRNRLGNEVGGALGGVSAVAKRIQPNLRYDAELSGQIIQERMAAVSRVQGLVRKGEHVAEKGEVVNEETFIRLESLREEMVNQRAEGGWSVVQEVCHAVLSVLVMGLFLLFMVRVYPRVLRHTRKLLFIMLLAGLMTTVAFLVIRFSPQFLYVVPVAIVPLLVLTFFDARLAFMTYLMVVSCISFHAPNSFAFVVMSFAVGLVAVYAQRHIYRRGQLFSLVICMLLCSELTYVVMKVIQEGELNRIDWMDAALLGGNALLVLATYQLIYPIERIFGFVSHTTLMELCDTNQPLLRELGEKAPGTLQHSLQVANLAEAAALKIGADALLVRTGALYHDIGKMEHPEFFTENQHPGMNPHAQLSEIESSRVIVAHVANGIQLAHKHRLPQQVVDFIRTHHGTTKTEYFYRTYRMKHPDEPDCPELFQYPGPRPFSREMALLMMADSIEAASRSLKVITEESLQELVDKIIANQQREEQYADTNLTFRDVKIVKELFVSKLQNIYHTRIEYPAEVDSEQEKKSSES</sequence>
<keyword evidence="1" id="KW-1133">Transmembrane helix</keyword>
<evidence type="ECO:0000313" key="4">
    <source>
        <dbReference type="Proteomes" id="UP000054172"/>
    </source>
</evidence>
<feature type="domain" description="HD" evidence="2">
    <location>
        <begin position="492"/>
        <end position="636"/>
    </location>
</feature>
<dbReference type="STRING" id="1702214.AL399_02505"/>
<dbReference type="EMBL" id="LIIK01000008">
    <property type="protein sequence ID" value="KQM09263.1"/>
    <property type="molecule type" value="Genomic_DNA"/>
</dbReference>
<evidence type="ECO:0000313" key="3">
    <source>
        <dbReference type="EMBL" id="KQM09263.1"/>
    </source>
</evidence>
<reference evidence="3" key="1">
    <citation type="submission" date="2015-08" db="EMBL/GenBank/DDBJ databases">
        <title>Candidatus Bacteriodes Periocalifornicus.</title>
        <authorList>
            <person name="McLean J.S."/>
            <person name="Kelley S."/>
        </authorList>
    </citation>
    <scope>NUCLEOTIDE SEQUENCE [LARGE SCALE GENOMIC DNA]</scope>
    <source>
        <strain evidence="3">12B</strain>
    </source>
</reference>
<dbReference type="InterPro" id="IPR003607">
    <property type="entry name" value="HD/PDEase_dom"/>
</dbReference>
<keyword evidence="1" id="KW-0472">Membrane</keyword>
<dbReference type="InterPro" id="IPR006675">
    <property type="entry name" value="HDIG_dom"/>
</dbReference>
<dbReference type="InterPro" id="IPR052722">
    <property type="entry name" value="PgpH_phosphodiesterase"/>
</dbReference>
<dbReference type="InterPro" id="IPR011621">
    <property type="entry name" value="Metal-dep_PHydrolase_7TM_intra"/>
</dbReference>
<dbReference type="SMART" id="SM00471">
    <property type="entry name" value="HDc"/>
    <property type="match status" value="1"/>
</dbReference>
<feature type="transmembrane region" description="Helical" evidence="1">
    <location>
        <begin position="405"/>
        <end position="426"/>
    </location>
</feature>
<dbReference type="PATRIC" id="fig|1702214.3.peg.691"/>
<dbReference type="SUPFAM" id="SSF109604">
    <property type="entry name" value="HD-domain/PDEase-like"/>
    <property type="match status" value="1"/>
</dbReference>
<evidence type="ECO:0000259" key="2">
    <source>
        <dbReference type="PROSITE" id="PS51831"/>
    </source>
</evidence>
<dbReference type="Pfam" id="PF07697">
    <property type="entry name" value="7TMR-HDED"/>
    <property type="match status" value="1"/>
</dbReference>
<feature type="transmembrane region" description="Helical" evidence="1">
    <location>
        <begin position="12"/>
        <end position="29"/>
    </location>
</feature>
<dbReference type="InterPro" id="IPR006674">
    <property type="entry name" value="HD_domain"/>
</dbReference>
<dbReference type="Pfam" id="PF07698">
    <property type="entry name" value="7TM-7TMR_HD"/>
    <property type="match status" value="1"/>
</dbReference>
<dbReference type="Pfam" id="PF01966">
    <property type="entry name" value="HD"/>
    <property type="match status" value="1"/>
</dbReference>
<dbReference type="CDD" id="cd00077">
    <property type="entry name" value="HDc"/>
    <property type="match status" value="1"/>
</dbReference>
<dbReference type="PANTHER" id="PTHR36442:SF1">
    <property type="entry name" value="CYCLIC-DI-AMP PHOSPHODIESTERASE PGPH"/>
    <property type="match status" value="1"/>
</dbReference>
<dbReference type="AlphaFoldDB" id="A0A0Q4B1V4"/>